<evidence type="ECO:0000313" key="7">
    <source>
        <dbReference type="EMBL" id="MFG6433761.1"/>
    </source>
</evidence>
<organism evidence="7 8">
    <name type="scientific">Pelomonas parva</name>
    <dbReference type="NCBI Taxonomy" id="3299032"/>
    <lineage>
        <taxon>Bacteria</taxon>
        <taxon>Pseudomonadati</taxon>
        <taxon>Pseudomonadota</taxon>
        <taxon>Betaproteobacteria</taxon>
        <taxon>Burkholderiales</taxon>
        <taxon>Sphaerotilaceae</taxon>
        <taxon>Roseateles</taxon>
    </lineage>
</organism>
<feature type="transmembrane region" description="Helical" evidence="6">
    <location>
        <begin position="15"/>
        <end position="34"/>
    </location>
</feature>
<dbReference type="PANTHER" id="PTHR12778:SF10">
    <property type="entry name" value="MAJOR FACILITATOR SUPERFAMILY DOMAIN-CONTAINING PROTEIN 3"/>
    <property type="match status" value="1"/>
</dbReference>
<keyword evidence="3 6" id="KW-0812">Transmembrane</keyword>
<protein>
    <submittedName>
        <fullName evidence="7">MFS transporter</fullName>
    </submittedName>
</protein>
<evidence type="ECO:0000256" key="2">
    <source>
        <dbReference type="ARBA" id="ARBA00022448"/>
    </source>
</evidence>
<keyword evidence="4 6" id="KW-1133">Transmembrane helix</keyword>
<dbReference type="RefSeq" id="WP_394484784.1">
    <property type="nucleotide sequence ID" value="NZ_JBIGHV010000015.1"/>
</dbReference>
<dbReference type="Proteomes" id="UP001606210">
    <property type="component" value="Unassembled WGS sequence"/>
</dbReference>
<evidence type="ECO:0000256" key="1">
    <source>
        <dbReference type="ARBA" id="ARBA00004141"/>
    </source>
</evidence>
<evidence type="ECO:0000256" key="5">
    <source>
        <dbReference type="ARBA" id="ARBA00023136"/>
    </source>
</evidence>
<dbReference type="InterPro" id="IPR036259">
    <property type="entry name" value="MFS_trans_sf"/>
</dbReference>
<keyword evidence="5 6" id="KW-0472">Membrane</keyword>
<dbReference type="Gene3D" id="1.20.1250.20">
    <property type="entry name" value="MFS general substrate transporter like domains"/>
    <property type="match status" value="1"/>
</dbReference>
<keyword evidence="2" id="KW-0813">Transport</keyword>
<dbReference type="PANTHER" id="PTHR12778">
    <property type="entry name" value="SOLUTE CARRIER FAMILY 33 ACETYL-COA TRANSPORTER -RELATED"/>
    <property type="match status" value="1"/>
</dbReference>
<dbReference type="InterPro" id="IPR011701">
    <property type="entry name" value="MFS"/>
</dbReference>
<evidence type="ECO:0000313" key="8">
    <source>
        <dbReference type="Proteomes" id="UP001606210"/>
    </source>
</evidence>
<evidence type="ECO:0000256" key="6">
    <source>
        <dbReference type="SAM" id="Phobius"/>
    </source>
</evidence>
<feature type="transmembrane region" description="Helical" evidence="6">
    <location>
        <begin position="144"/>
        <end position="163"/>
    </location>
</feature>
<feature type="transmembrane region" description="Helical" evidence="6">
    <location>
        <begin position="301"/>
        <end position="321"/>
    </location>
</feature>
<feature type="transmembrane region" description="Helical" evidence="6">
    <location>
        <begin position="327"/>
        <end position="351"/>
    </location>
</feature>
<dbReference type="InterPro" id="IPR004752">
    <property type="entry name" value="AmpG_permease/AT-1"/>
</dbReference>
<comment type="subcellular location">
    <subcellularLocation>
        <location evidence="1">Membrane</location>
        <topology evidence="1">Multi-pass membrane protein</topology>
    </subcellularLocation>
</comment>
<dbReference type="SUPFAM" id="SSF103473">
    <property type="entry name" value="MFS general substrate transporter"/>
    <property type="match status" value="1"/>
</dbReference>
<feature type="transmembrane region" description="Helical" evidence="6">
    <location>
        <begin position="394"/>
        <end position="415"/>
    </location>
</feature>
<keyword evidence="8" id="KW-1185">Reference proteome</keyword>
<accession>A0ABW7FAW8</accession>
<proteinExistence type="predicted"/>
<gene>
    <name evidence="7" type="ORF">ACG00Y_27915</name>
</gene>
<feature type="transmembrane region" description="Helical" evidence="6">
    <location>
        <begin position="363"/>
        <end position="388"/>
    </location>
</feature>
<comment type="caution">
    <text evidence="7">The sequence shown here is derived from an EMBL/GenBank/DDBJ whole genome shotgun (WGS) entry which is preliminary data.</text>
</comment>
<evidence type="ECO:0000256" key="3">
    <source>
        <dbReference type="ARBA" id="ARBA00022692"/>
    </source>
</evidence>
<dbReference type="Pfam" id="PF07690">
    <property type="entry name" value="MFS_1"/>
    <property type="match status" value="1"/>
</dbReference>
<feature type="transmembrane region" description="Helical" evidence="6">
    <location>
        <begin position="169"/>
        <end position="191"/>
    </location>
</feature>
<sequence>MTQPQRHLLTWVPSLYLAMGLPNVMVGVVAAIIYKNLGVSNEDIALYTSQMYLPWVLKPLWAPLLEAYRSKRFWVISMEFTMAAGLALVALVLPLEGFFKLSLAFFWLVGFASATQDTCADGVFMTTASKRDQARYAGLQGMCWNMGAVIGSGLFVSLTGYLHNHMGMSWVQCWVIVVSLAAGAMALAGLWHWRVLPPGAPSTLQGQGLAVGMTGMREAWVTFFKKPQIWMMLAVIFFYRFAEGFIEKFGPLFLLDSTSAGGLGLGNEALGHINGTVGTLAFIAGAFLGGFLVAKRTLPRSFFTLALVLNIPHLTYFYLAQTMPTDPVIIGAIVAIEKFGFGMGSVGHMLYMMQQVAPGPFRMAHYAMATGVMALTKWSTGTVSGFMWNLVDHNYLSFFGWVLVFSVPPVILAWLAPFPHDHEEAGEVNGQAAPAGGH</sequence>
<feature type="transmembrane region" description="Helical" evidence="6">
    <location>
        <begin position="273"/>
        <end position="294"/>
    </location>
</feature>
<evidence type="ECO:0000256" key="4">
    <source>
        <dbReference type="ARBA" id="ARBA00022989"/>
    </source>
</evidence>
<name>A0ABW7FAW8_9BURK</name>
<reference evidence="7 8" key="1">
    <citation type="submission" date="2024-08" db="EMBL/GenBank/DDBJ databases">
        <authorList>
            <person name="Lu H."/>
        </authorList>
    </citation>
    <scope>NUCLEOTIDE SEQUENCE [LARGE SCALE GENOMIC DNA]</scope>
    <source>
        <strain evidence="7 8">LYH14W</strain>
    </source>
</reference>
<feature type="transmembrane region" description="Helical" evidence="6">
    <location>
        <begin position="73"/>
        <end position="93"/>
    </location>
</feature>
<dbReference type="EMBL" id="JBIGHV010000015">
    <property type="protein sequence ID" value="MFG6433761.1"/>
    <property type="molecule type" value="Genomic_DNA"/>
</dbReference>